<dbReference type="SUPFAM" id="SSF54523">
    <property type="entry name" value="Pili subunits"/>
    <property type="match status" value="1"/>
</dbReference>
<keyword evidence="1" id="KW-0812">Transmembrane</keyword>
<name>A0ABU5F702_9BACT</name>
<evidence type="ECO:0000313" key="2">
    <source>
        <dbReference type="EMBL" id="MDY3562093.1"/>
    </source>
</evidence>
<organism evidence="2 3">
    <name type="scientific">Gemmata algarum</name>
    <dbReference type="NCBI Taxonomy" id="2975278"/>
    <lineage>
        <taxon>Bacteria</taxon>
        <taxon>Pseudomonadati</taxon>
        <taxon>Planctomycetota</taxon>
        <taxon>Planctomycetia</taxon>
        <taxon>Gemmatales</taxon>
        <taxon>Gemmataceae</taxon>
        <taxon>Gemmata</taxon>
    </lineage>
</organism>
<feature type="transmembrane region" description="Helical" evidence="1">
    <location>
        <begin position="6"/>
        <end position="29"/>
    </location>
</feature>
<keyword evidence="1" id="KW-1133">Transmembrane helix</keyword>
<reference evidence="3" key="1">
    <citation type="journal article" date="2023" name="Mar. Drugs">
        <title>Gemmata algarum, a Novel Planctomycete Isolated from an Algal Mat, Displays Antimicrobial Activity.</title>
        <authorList>
            <person name="Kumar G."/>
            <person name="Kallscheuer N."/>
            <person name="Kashif M."/>
            <person name="Ahamad S."/>
            <person name="Jagadeeshwari U."/>
            <person name="Pannikurungottu S."/>
            <person name="Haufschild T."/>
            <person name="Kabuu M."/>
            <person name="Sasikala C."/>
            <person name="Jogler C."/>
            <person name="Ramana C."/>
        </authorList>
    </citation>
    <scope>NUCLEOTIDE SEQUENCE [LARGE SCALE GENOMIC DNA]</scope>
    <source>
        <strain evidence="3">JC673</strain>
    </source>
</reference>
<dbReference type="PANTHER" id="PTHR30093:SF2">
    <property type="entry name" value="TYPE II SECRETION SYSTEM PROTEIN H"/>
    <property type="match status" value="1"/>
</dbReference>
<evidence type="ECO:0000256" key="1">
    <source>
        <dbReference type="SAM" id="Phobius"/>
    </source>
</evidence>
<keyword evidence="3" id="KW-1185">Reference proteome</keyword>
<dbReference type="Gene3D" id="3.30.700.10">
    <property type="entry name" value="Glycoprotein, Type 4 Pilin"/>
    <property type="match status" value="1"/>
</dbReference>
<evidence type="ECO:0000313" key="3">
    <source>
        <dbReference type="Proteomes" id="UP001272242"/>
    </source>
</evidence>
<proteinExistence type="predicted"/>
<protein>
    <submittedName>
        <fullName evidence="2">DUF1559 domain-containing protein</fullName>
    </submittedName>
</protein>
<dbReference type="InterPro" id="IPR012902">
    <property type="entry name" value="N_methyl_site"/>
</dbReference>
<dbReference type="PANTHER" id="PTHR30093">
    <property type="entry name" value="GENERAL SECRETION PATHWAY PROTEIN G"/>
    <property type="match status" value="1"/>
</dbReference>
<dbReference type="NCBIfam" id="TIGR02532">
    <property type="entry name" value="IV_pilin_GFxxxE"/>
    <property type="match status" value="1"/>
</dbReference>
<dbReference type="InterPro" id="IPR045584">
    <property type="entry name" value="Pilin-like"/>
</dbReference>
<dbReference type="EMBL" id="JAXBLV010000207">
    <property type="protein sequence ID" value="MDY3562093.1"/>
    <property type="molecule type" value="Genomic_DNA"/>
</dbReference>
<comment type="caution">
    <text evidence="2">The sequence shown here is derived from an EMBL/GenBank/DDBJ whole genome shotgun (WGS) entry which is preliminary data.</text>
</comment>
<accession>A0ABU5F702</accession>
<dbReference type="Proteomes" id="UP001272242">
    <property type="component" value="Unassembled WGS sequence"/>
</dbReference>
<keyword evidence="1" id="KW-0472">Membrane</keyword>
<dbReference type="Pfam" id="PF07963">
    <property type="entry name" value="N_methyl"/>
    <property type="match status" value="1"/>
</dbReference>
<dbReference type="RefSeq" id="WP_320688430.1">
    <property type="nucleotide sequence ID" value="NZ_JAXBLV010000207.1"/>
</dbReference>
<gene>
    <name evidence="2" type="ORF">R5W23_003539</name>
</gene>
<sequence>MKRNGFTLIELIIAVLIIATLIGLLLPAVQKVRQAAGRIREGNKFRQFALACHSFADAHGGQLPNTLGVAPSQGESLFQSLIPYLEMGNFGEPPTTLDGKPWRPVQIQSEFDPSFSNSRGMPFTPIRVVGDNQEQSGDSSYAFNHMVFNRGATLTASVPDGTSQTLAMTTHYARCGSTPFTWGPNPICHTFVLPSGSKVIPCWTAPDISLHTSSFADDPMGDAVPPGVSKRGELHVKTFQVLPLMIDCDYRVPQALLPEGLMVARLDGSVNLLRVSIDAATFWGMVSPAGGEVLRNDW</sequence>